<sequence length="485" mass="53694">MDVPHTHAEEKQTPQSTQTQKRQIVGDCDNDKAPPKRARLTRQNLAAFDKMGKNKTSNPTDGSSTTTKSTSTTTSGFALQARKNGILDPRSSKPPQNLEDLRERLARSRETASPPESAYDDYVDQVERAKNEATMVIKTSVRLLKEYPKGYDQAFNQAFTGIPKDVGFNNGLSAPQPDFIEGLEMEGYLPFPVDERICGAVLYKDDPHSLTLPHVAGEWKGPGKDMEEARMQAAYDGAALVYARNQALAYQGKSDPAGHAHITTFTTNGTQLSLYAHFATPAQDGILEYHQFPIKSTSLATSHGEHKDGYKHLRNAQDHARDQSCALKDELQDHWKQQRHAPHRIAEGTQLPDPHDTETVPTLPVPGTDPLHAYENKDDDEVAAHQPTHQPTPPTSSKHKSSKTNSHHSHATPYSPMAPPTTQTSTHNAGQKRKAPSSQGSSSGSSHHSKYRNYWTKDKTTGRFYHKHSDGTIAWLEEDGDDDDD</sequence>
<feature type="compositionally biased region" description="Basic and acidic residues" evidence="1">
    <location>
        <begin position="1"/>
        <end position="12"/>
    </location>
</feature>
<feature type="region of interest" description="Disordered" evidence="1">
    <location>
        <begin position="345"/>
        <end position="485"/>
    </location>
</feature>
<dbReference type="VEuPathDB" id="FungiDB:SPBR_02779"/>
<name>A0A0C2F1H8_9PEZI</name>
<dbReference type="InterPro" id="IPR057684">
    <property type="entry name" value="DUF7924"/>
</dbReference>
<dbReference type="HOGENOM" id="CLU_037975_1_0_1"/>
<gene>
    <name evidence="3" type="ORF">SPBR_02779</name>
</gene>
<dbReference type="AlphaFoldDB" id="A0A0C2F1H8"/>
<keyword evidence="4" id="KW-1185">Reference proteome</keyword>
<feature type="compositionally biased region" description="Low complexity" evidence="1">
    <location>
        <begin position="63"/>
        <end position="75"/>
    </location>
</feature>
<dbReference type="EMBL" id="AWTV01000006">
    <property type="protein sequence ID" value="KIH92779.1"/>
    <property type="molecule type" value="Genomic_DNA"/>
</dbReference>
<evidence type="ECO:0000256" key="1">
    <source>
        <dbReference type="SAM" id="MobiDB-lite"/>
    </source>
</evidence>
<evidence type="ECO:0000259" key="2">
    <source>
        <dbReference type="Pfam" id="PF25545"/>
    </source>
</evidence>
<organism evidence="3 4">
    <name type="scientific">Sporothrix brasiliensis 5110</name>
    <dbReference type="NCBI Taxonomy" id="1398154"/>
    <lineage>
        <taxon>Eukaryota</taxon>
        <taxon>Fungi</taxon>
        <taxon>Dikarya</taxon>
        <taxon>Ascomycota</taxon>
        <taxon>Pezizomycotina</taxon>
        <taxon>Sordariomycetes</taxon>
        <taxon>Sordariomycetidae</taxon>
        <taxon>Ophiostomatales</taxon>
        <taxon>Ophiostomataceae</taxon>
        <taxon>Sporothrix</taxon>
    </lineage>
</organism>
<dbReference type="RefSeq" id="XP_040620789.1">
    <property type="nucleotide sequence ID" value="XM_040761082.1"/>
</dbReference>
<feature type="compositionally biased region" description="Polar residues" evidence="1">
    <location>
        <begin position="13"/>
        <end position="22"/>
    </location>
</feature>
<feature type="compositionally biased region" description="Basic residues" evidence="1">
    <location>
        <begin position="397"/>
        <end position="410"/>
    </location>
</feature>
<feature type="region of interest" description="Disordered" evidence="1">
    <location>
        <begin position="1"/>
        <end position="98"/>
    </location>
</feature>
<comment type="caution">
    <text evidence="3">The sequence shown here is derived from an EMBL/GenBank/DDBJ whole genome shotgun (WGS) entry which is preliminary data.</text>
</comment>
<proteinExistence type="predicted"/>
<feature type="compositionally biased region" description="Acidic residues" evidence="1">
    <location>
        <begin position="476"/>
        <end position="485"/>
    </location>
</feature>
<dbReference type="GeneID" id="63676003"/>
<dbReference type="OrthoDB" id="5424149at2759"/>
<feature type="compositionally biased region" description="Polar residues" evidence="1">
    <location>
        <begin position="420"/>
        <end position="429"/>
    </location>
</feature>
<dbReference type="Proteomes" id="UP000031575">
    <property type="component" value="Unassembled WGS sequence"/>
</dbReference>
<dbReference type="Pfam" id="PF25545">
    <property type="entry name" value="DUF7924"/>
    <property type="match status" value="1"/>
</dbReference>
<evidence type="ECO:0000313" key="3">
    <source>
        <dbReference type="EMBL" id="KIH92779.1"/>
    </source>
</evidence>
<feature type="compositionally biased region" description="Low complexity" evidence="1">
    <location>
        <begin position="437"/>
        <end position="446"/>
    </location>
</feature>
<feature type="domain" description="DUF7924" evidence="2">
    <location>
        <begin position="207"/>
        <end position="322"/>
    </location>
</feature>
<accession>A0A0C2F1H8</accession>
<protein>
    <recommendedName>
        <fullName evidence="2">DUF7924 domain-containing protein</fullName>
    </recommendedName>
</protein>
<evidence type="ECO:0000313" key="4">
    <source>
        <dbReference type="Proteomes" id="UP000031575"/>
    </source>
</evidence>
<reference evidence="3 4" key="1">
    <citation type="journal article" date="2014" name="BMC Genomics">
        <title>Comparative genomics of the major fungal agents of human and animal Sporotrichosis: Sporothrix schenckii and Sporothrix brasiliensis.</title>
        <authorList>
            <person name="Teixeira M.M."/>
            <person name="de Almeida L.G."/>
            <person name="Kubitschek-Barreira P."/>
            <person name="Alves F.L."/>
            <person name="Kioshima E.S."/>
            <person name="Abadio A.K."/>
            <person name="Fernandes L."/>
            <person name="Derengowski L.S."/>
            <person name="Ferreira K.S."/>
            <person name="Souza R.C."/>
            <person name="Ruiz J.C."/>
            <person name="de Andrade N.C."/>
            <person name="Paes H.C."/>
            <person name="Nicola A.M."/>
            <person name="Albuquerque P."/>
            <person name="Gerber A.L."/>
            <person name="Martins V.P."/>
            <person name="Peconick L.D."/>
            <person name="Neto A.V."/>
            <person name="Chaucanez C.B."/>
            <person name="Silva P.A."/>
            <person name="Cunha O.L."/>
            <person name="de Oliveira F.F."/>
            <person name="dos Santos T.C."/>
            <person name="Barros A.L."/>
            <person name="Soares M.A."/>
            <person name="de Oliveira L.M."/>
            <person name="Marini M.M."/>
            <person name="Villalobos-Duno H."/>
            <person name="Cunha M.M."/>
            <person name="de Hoog S."/>
            <person name="da Silveira J.F."/>
            <person name="Henrissat B."/>
            <person name="Nino-Vega G.A."/>
            <person name="Cisalpino P.S."/>
            <person name="Mora-Montes H.M."/>
            <person name="Almeida S.R."/>
            <person name="Stajich J.E."/>
            <person name="Lopes-Bezerra L.M."/>
            <person name="Vasconcelos A.T."/>
            <person name="Felipe M.S."/>
        </authorList>
    </citation>
    <scope>NUCLEOTIDE SEQUENCE [LARGE SCALE GENOMIC DNA]</scope>
    <source>
        <strain evidence="3 4">5110</strain>
    </source>
</reference>